<evidence type="ECO:0000256" key="8">
    <source>
        <dbReference type="ARBA" id="ARBA00066640"/>
    </source>
</evidence>
<evidence type="ECO:0000256" key="5">
    <source>
        <dbReference type="ARBA" id="ARBA00022946"/>
    </source>
</evidence>
<evidence type="ECO:0000256" key="3">
    <source>
        <dbReference type="ARBA" id="ARBA00022640"/>
    </source>
</evidence>
<comment type="similarity">
    <text evidence="6">Belongs to the phosphoglycerate mutase family.</text>
</comment>
<dbReference type="PROSITE" id="PS00175">
    <property type="entry name" value="PG_MUTASE"/>
    <property type="match status" value="1"/>
</dbReference>
<dbReference type="EMBL" id="MU630498">
    <property type="protein sequence ID" value="KAJ1253920.1"/>
    <property type="molecule type" value="Genomic_DNA"/>
</dbReference>
<dbReference type="GO" id="GO:0005829">
    <property type="term" value="C:cytosol"/>
    <property type="evidence" value="ECO:0007669"/>
    <property type="project" value="TreeGrafter"/>
</dbReference>
<comment type="subcellular location">
    <subcellularLocation>
        <location evidence="1">Plastid</location>
        <location evidence="1">Chloroplast stroma</location>
    </subcellularLocation>
</comment>
<gene>
    <name evidence="11" type="ORF">BS78_K151900</name>
</gene>
<feature type="active site" description="Proton donor/acceptor" evidence="9">
    <location>
        <position position="137"/>
    </location>
</feature>
<dbReference type="PANTHER" id="PTHR48100:SF10">
    <property type="entry name" value="2-CARBOXY-D-ARABINITOL-1-PHOSPHATASE-RELATED"/>
    <property type="match status" value="1"/>
</dbReference>
<dbReference type="InterPro" id="IPR001345">
    <property type="entry name" value="PG/BPGM_mutase_AS"/>
</dbReference>
<comment type="caution">
    <text evidence="11">The sequence shown here is derived from an EMBL/GenBank/DDBJ whole genome shotgun (WGS) entry which is preliminary data.</text>
</comment>
<keyword evidence="2" id="KW-0150">Chloroplast</keyword>
<dbReference type="OrthoDB" id="354304at2759"/>
<evidence type="ECO:0000256" key="2">
    <source>
        <dbReference type="ARBA" id="ARBA00022528"/>
    </source>
</evidence>
<dbReference type="EC" id="3.1.3.63" evidence="8"/>
<dbReference type="Proteomes" id="UP001164776">
    <property type="component" value="Unassembled WGS sequence"/>
</dbReference>
<keyword evidence="5" id="KW-0809">Transit peptide</keyword>
<protein>
    <recommendedName>
        <fullName evidence="8">2-carboxy-D-arabinitol-1-phosphatase</fullName>
        <ecNumber evidence="8">3.1.3.63</ecNumber>
    </recommendedName>
</protein>
<keyword evidence="3" id="KW-0934">Plastid</keyword>
<evidence type="ECO:0000256" key="1">
    <source>
        <dbReference type="ARBA" id="ARBA00004470"/>
    </source>
</evidence>
<name>A0A9W7X681_9POAL</name>
<evidence type="ECO:0000313" key="12">
    <source>
        <dbReference type="Proteomes" id="UP001164776"/>
    </source>
</evidence>
<keyword evidence="4" id="KW-0378">Hydrolase</keyword>
<evidence type="ECO:0000256" key="7">
    <source>
        <dbReference type="ARBA" id="ARBA00052441"/>
    </source>
</evidence>
<reference evidence="11 12" key="1">
    <citation type="submission" date="2022-10" db="EMBL/GenBank/DDBJ databases">
        <title>WGS assembly of Paspalum vaginatum 540-79.</title>
        <authorList>
            <person name="Sun G."/>
            <person name="Wase N."/>
            <person name="Shu S."/>
            <person name="Jenkins J."/>
            <person name="Zhou B."/>
            <person name="Torres-Rodriguez J."/>
            <person name="Chen C."/>
            <person name="Sandor L."/>
            <person name="Plott C."/>
            <person name="Yoshinga Y."/>
            <person name="Daum C."/>
            <person name="Qi P."/>
            <person name="Barry K."/>
            <person name="Lipzen A."/>
            <person name="Berry L."/>
            <person name="Pedersen C."/>
            <person name="Gottilla T."/>
            <person name="Foltz A."/>
            <person name="Yu H."/>
            <person name="O'Malley R."/>
            <person name="Zhang C."/>
            <person name="Devos K."/>
            <person name="Sigmon B."/>
            <person name="Yu B."/>
            <person name="Obata T."/>
            <person name="Schmutz J."/>
            <person name="Schnable J."/>
        </authorList>
    </citation>
    <scope>NUCLEOTIDE SEQUENCE [LARGE SCALE GENOMIC DNA]</scope>
    <source>
        <strain evidence="12">cv. 540-79</strain>
    </source>
</reference>
<feature type="binding site" evidence="10">
    <location>
        <position position="148"/>
    </location>
    <ligand>
        <name>substrate</name>
    </ligand>
</feature>
<feature type="active site" description="Tele-phosphohistidine intermediate" evidence="9">
    <location>
        <position position="63"/>
    </location>
</feature>
<dbReference type="AlphaFoldDB" id="A0A9W7X681"/>
<comment type="catalytic activity">
    <reaction evidence="7">
        <text>2-carboxy-D-arabinitol 1-phosphate + H2O = 2-carboxy-D-arabinitol + phosphate</text>
        <dbReference type="Rhea" id="RHEA:17837"/>
        <dbReference type="ChEBI" id="CHEBI:15377"/>
        <dbReference type="ChEBI" id="CHEBI:43474"/>
        <dbReference type="ChEBI" id="CHEBI:58008"/>
        <dbReference type="ChEBI" id="CHEBI:58185"/>
        <dbReference type="EC" id="3.1.3.63"/>
    </reaction>
</comment>
<keyword evidence="12" id="KW-1185">Reference proteome</keyword>
<dbReference type="InterPro" id="IPR029033">
    <property type="entry name" value="His_PPase_superfam"/>
</dbReference>
<dbReference type="SMART" id="SM00855">
    <property type="entry name" value="PGAM"/>
    <property type="match status" value="2"/>
</dbReference>
<sequence length="458" mass="49636">MVLLLAPAPPLSPAAAGRRRPRPAASTCISCSSVGELERSASPRPGASLPPLREAKRVVLVRHGQSTWNAEGRIQGSSDASVLTPKGEAQAETSRQMLLSDSFDACFTSPLARSRRTAEIIWEGRDDGLIPDSDLREIDLYSFQGLLKHEGKERYGVLYQQWQKNAANFSIDGHYPVRELWDRVQSCWERILAHEGKSVLVVAHNAVNQALVATSLGLSVEYFRVLLQSNCGVSVLDFTPQTRGGHPTVCLNRLNQTPNSPVASGSSGGRKTSKRIVLACQGTTQSSSESSLGGMGYAPLNMLGTIQSQKTAELLLDLKVNSILCSPQVAAVDTATAICEVQEAADCLGADCVPRYVEMKNLMELEIDDAFQAKQKSFGEIVQSGWLGGMEYRLLERLCAQSKDAWQALLNELPDDAASDRVVVAVGHPAIHLALICRCLDLPIEYMSSSIWTMAASV</sequence>
<dbReference type="GO" id="GO:0009570">
    <property type="term" value="C:chloroplast stroma"/>
    <property type="evidence" value="ECO:0007669"/>
    <property type="project" value="UniProtKB-SubCell"/>
</dbReference>
<dbReference type="Pfam" id="PF00300">
    <property type="entry name" value="His_Phos_1"/>
    <property type="match status" value="2"/>
</dbReference>
<evidence type="ECO:0000256" key="4">
    <source>
        <dbReference type="ARBA" id="ARBA00022801"/>
    </source>
</evidence>
<feature type="binding site" evidence="10">
    <location>
        <position position="113"/>
    </location>
    <ligand>
        <name>substrate</name>
    </ligand>
</feature>
<dbReference type="SUPFAM" id="SSF53254">
    <property type="entry name" value="Phosphoglycerate mutase-like"/>
    <property type="match status" value="2"/>
</dbReference>
<feature type="binding site" evidence="10">
    <location>
        <begin position="62"/>
        <end position="69"/>
    </location>
    <ligand>
        <name>substrate</name>
    </ligand>
</feature>
<dbReference type="Gene3D" id="3.40.50.1240">
    <property type="entry name" value="Phosphoglycerate mutase-like"/>
    <property type="match status" value="2"/>
</dbReference>
<dbReference type="InterPro" id="IPR013078">
    <property type="entry name" value="His_Pase_superF_clade-1"/>
</dbReference>
<accession>A0A9W7X681</accession>
<dbReference type="CDD" id="cd07067">
    <property type="entry name" value="HP_PGM_like"/>
    <property type="match status" value="1"/>
</dbReference>
<evidence type="ECO:0000256" key="9">
    <source>
        <dbReference type="PIRSR" id="PIRSR613078-1"/>
    </source>
</evidence>
<dbReference type="GO" id="GO:0047538">
    <property type="term" value="F:2-carboxy-D-arabinitol-1-phosphatase activity"/>
    <property type="evidence" value="ECO:0007669"/>
    <property type="project" value="UniProtKB-EC"/>
</dbReference>
<evidence type="ECO:0000256" key="6">
    <source>
        <dbReference type="ARBA" id="ARBA00038362"/>
    </source>
</evidence>
<dbReference type="InterPro" id="IPR050275">
    <property type="entry name" value="PGM_Phosphatase"/>
</dbReference>
<evidence type="ECO:0000256" key="10">
    <source>
        <dbReference type="PIRSR" id="PIRSR613078-2"/>
    </source>
</evidence>
<evidence type="ECO:0000313" key="11">
    <source>
        <dbReference type="EMBL" id="KAJ1253920.1"/>
    </source>
</evidence>
<dbReference type="FunFam" id="3.40.50.1240:FF:000028">
    <property type="entry name" value="Putative 2-carboxy-D-arabinitol-1-phosphatase"/>
    <property type="match status" value="1"/>
</dbReference>
<proteinExistence type="inferred from homology"/>
<dbReference type="FunFam" id="3.40.50.1240:FF:000018">
    <property type="entry name" value="Phosphoglycerate mutase"/>
    <property type="match status" value="1"/>
</dbReference>
<organism evidence="11 12">
    <name type="scientific">Paspalum vaginatum</name>
    <name type="common">seashore paspalum</name>
    <dbReference type="NCBI Taxonomy" id="158149"/>
    <lineage>
        <taxon>Eukaryota</taxon>
        <taxon>Viridiplantae</taxon>
        <taxon>Streptophyta</taxon>
        <taxon>Embryophyta</taxon>
        <taxon>Tracheophyta</taxon>
        <taxon>Spermatophyta</taxon>
        <taxon>Magnoliopsida</taxon>
        <taxon>Liliopsida</taxon>
        <taxon>Poales</taxon>
        <taxon>Poaceae</taxon>
        <taxon>PACMAD clade</taxon>
        <taxon>Panicoideae</taxon>
        <taxon>Andropogonodae</taxon>
        <taxon>Paspaleae</taxon>
        <taxon>Paspalinae</taxon>
        <taxon>Paspalum</taxon>
    </lineage>
</organism>
<dbReference type="PANTHER" id="PTHR48100">
    <property type="entry name" value="BROAD-SPECIFICITY PHOSPHATASE YOR283W-RELATED"/>
    <property type="match status" value="1"/>
</dbReference>